<protein>
    <submittedName>
        <fullName evidence="2">Transposase</fullName>
    </submittedName>
</protein>
<feature type="domain" description="YagK/YfjJ C-terminal" evidence="1">
    <location>
        <begin position="50"/>
        <end position="167"/>
    </location>
</feature>
<comment type="caution">
    <text evidence="2">The sequence shown here is derived from an EMBL/GenBank/DDBJ whole genome shotgun (WGS) entry which is preliminary data.</text>
</comment>
<dbReference type="PATRIC" id="fig|1042209.11.peg.840"/>
<dbReference type="Pfam" id="PF11726">
    <property type="entry name" value="YagK_YfjJ_C"/>
    <property type="match status" value="1"/>
</dbReference>
<evidence type="ECO:0000313" key="3">
    <source>
        <dbReference type="Proteomes" id="UP000022611"/>
    </source>
</evidence>
<name>A0A010S5W8_PSEFL</name>
<dbReference type="Proteomes" id="UP000022611">
    <property type="component" value="Unassembled WGS sequence"/>
</dbReference>
<dbReference type="HOGENOM" id="CLU_1123763_0_0_6"/>
<organism evidence="2 3">
    <name type="scientific">Pseudomonas fluorescens HK44</name>
    <dbReference type="NCBI Taxonomy" id="1042209"/>
    <lineage>
        <taxon>Bacteria</taxon>
        <taxon>Pseudomonadati</taxon>
        <taxon>Pseudomonadota</taxon>
        <taxon>Gammaproteobacteria</taxon>
        <taxon>Pseudomonadales</taxon>
        <taxon>Pseudomonadaceae</taxon>
        <taxon>Pseudomonas</taxon>
    </lineage>
</organism>
<dbReference type="InterPro" id="IPR057271">
    <property type="entry name" value="YagK_YfjJ_C"/>
</dbReference>
<accession>A0A010S5W8</accession>
<dbReference type="EMBL" id="AFOY02000004">
    <property type="protein sequence ID" value="EXF95934.1"/>
    <property type="molecule type" value="Genomic_DNA"/>
</dbReference>
<evidence type="ECO:0000313" key="2">
    <source>
        <dbReference type="EMBL" id="EXF95934.1"/>
    </source>
</evidence>
<evidence type="ECO:0000259" key="1">
    <source>
        <dbReference type="Pfam" id="PF11726"/>
    </source>
</evidence>
<proteinExistence type="predicted"/>
<dbReference type="AlphaFoldDB" id="A0A010S5W8"/>
<sequence>MAHQSKRHTGNSNLHLYYEDTFRGLPVMTSHIPFITEYLEGVHETTQLALNAHRRVFAVRFDLRFPHGDHPLESDNTVISRFVDSLTHRIQSARERSRLRNGTAYQEEVRWCWVREVGQEVRPHYHCVLLLNRDTFHTVGCFQSTRANLYSRIQSSWASALRISLRHLGTCRDRQFLFDFDPGIPTIAKVIEVAKRLFPVQRFDQGLAGLRVHGWAPPVGGGYAVILTGNFKLMHIPSLPAHYDLNH</sequence>
<gene>
    <name evidence="2" type="ORF">HK44_021550</name>
</gene>
<reference evidence="2 3" key="1">
    <citation type="journal article" date="2011" name="J. Bacteriol.">
        <title>Draft genome sequence of the polycyclic aromatic hydrocarbon-degrading, genetically engineered bioluminescent bioreporter Pseudomonas fluorescens HK44.</title>
        <authorList>
            <person name="Chauhan A."/>
            <person name="Layton A.C."/>
            <person name="Williams D.E."/>
            <person name="Smartt A.E."/>
            <person name="Ripp S."/>
            <person name="Karpinets T.V."/>
            <person name="Brown S.D."/>
            <person name="Sayler G.S."/>
        </authorList>
    </citation>
    <scope>NUCLEOTIDE SEQUENCE [LARGE SCALE GENOMIC DNA]</scope>
    <source>
        <strain evidence="2 3">HK44</strain>
    </source>
</reference>